<proteinExistence type="predicted"/>
<organism evidence="2 3">
    <name type="scientific">Ichthyobacterium seriolicida</name>
    <dbReference type="NCBI Taxonomy" id="242600"/>
    <lineage>
        <taxon>Bacteria</taxon>
        <taxon>Pseudomonadati</taxon>
        <taxon>Bacteroidota</taxon>
        <taxon>Flavobacteriia</taxon>
        <taxon>Flavobacteriales</taxon>
        <taxon>Ichthyobacteriaceae</taxon>
        <taxon>Ichthyobacterium</taxon>
    </lineage>
</organism>
<feature type="compositionally biased region" description="Polar residues" evidence="1">
    <location>
        <begin position="425"/>
        <end position="437"/>
    </location>
</feature>
<gene>
    <name evidence="2" type="ORF">JBKA6_0369</name>
</gene>
<evidence type="ECO:0000256" key="1">
    <source>
        <dbReference type="SAM" id="MobiDB-lite"/>
    </source>
</evidence>
<dbReference type="Proteomes" id="UP000243197">
    <property type="component" value="Chromosome"/>
</dbReference>
<dbReference type="PROSITE" id="PS51257">
    <property type="entry name" value="PROKAR_LIPOPROTEIN"/>
    <property type="match status" value="1"/>
</dbReference>
<dbReference type="EMBL" id="AP014564">
    <property type="protein sequence ID" value="BAV94382.1"/>
    <property type="molecule type" value="Genomic_DNA"/>
</dbReference>
<dbReference type="Gene3D" id="2.60.40.2340">
    <property type="match status" value="5"/>
</dbReference>
<reference evidence="2 3" key="1">
    <citation type="submission" date="2014-03" db="EMBL/GenBank/DDBJ databases">
        <title>complete genome sequence of Flavobacteriaceae bacterium JBKA-6.</title>
        <authorList>
            <person name="Takano T."/>
            <person name="Nakamura Y."/>
            <person name="Takuma S."/>
            <person name="Yasuike M."/>
            <person name="Matsuyama T."/>
            <person name="Sakai T."/>
            <person name="Fujiwara A."/>
            <person name="Kimoto K."/>
            <person name="Fukuda Y."/>
            <person name="Kondo H."/>
            <person name="Hirono I."/>
            <person name="Nakayasu C."/>
        </authorList>
    </citation>
    <scope>NUCLEOTIDE SEQUENCE [LARGE SCALE GENOMIC DNA]</scope>
    <source>
        <strain evidence="2 3">JBKA-6</strain>
    </source>
</reference>
<accession>A0A1J1E4Z4</accession>
<protein>
    <recommendedName>
        <fullName evidence="4">Pkd domain containing protein</fullName>
    </recommendedName>
</protein>
<feature type="region of interest" description="Disordered" evidence="1">
    <location>
        <begin position="423"/>
        <end position="447"/>
    </location>
</feature>
<evidence type="ECO:0000313" key="2">
    <source>
        <dbReference type="EMBL" id="BAV94382.1"/>
    </source>
</evidence>
<dbReference type="AlphaFoldDB" id="A0A1J1E4Z4"/>
<evidence type="ECO:0000313" key="3">
    <source>
        <dbReference type="Proteomes" id="UP000243197"/>
    </source>
</evidence>
<evidence type="ECO:0008006" key="4">
    <source>
        <dbReference type="Google" id="ProtNLM"/>
    </source>
</evidence>
<keyword evidence="3" id="KW-1185">Reference proteome</keyword>
<name>A0A1J1E4Z4_9FLAO</name>
<dbReference type="OrthoDB" id="727829at2"/>
<dbReference type="KEGG" id="ise:JBKA6_0369"/>
<sequence>MKIFSLMKSIIFSFVLLSVFIFSCEKNKVYDNNLGIAAGVESISLIESENPEKGLGSDITCDIDTAEYTVSLTVPHSAILTGLKFDIKLSEGYSISPASGDEVDFELEESSEEEAATDEISEESAKKPSPQRYKKVFTVTKGDKSQEYTVYITKESAPKLTEFKISADTIKGIKTEISAVITDDTDTATGKILLKIPYTGTAINLTELAVAVTIPDNHTLDPVAGTISGDINGKEFTLKTILGSKRVYTVEAVKGPYISTFKFPASNSGVTTEVTGNIDHTAGTITVTVPNGVTLSSLTPTIEEGGNTQTDFTPSGQTDFDSNVEYTVTSSNPSVTDFTKVYTVSVTQNAEPQIQSFTFSDSSNTGKNIGNSVDVTINHNSGNNVGEIIVKVPHNVEIGDLTPTVTANTSALAGTQVYKGATGTDDANSSNNFTDSHNTPKEYSAVGPAGGRKVYNVKVYKEPAIKSFKFEQGQNSGVDGFPTSSPTEYDGSVSGDNISVLVANTVNVTNLKASITGDNINATNPIDITFTPTSDSASSYSATITVQNEHLSSFTKTYTVNLTKESAPQLTGFTITTDTSKGIAENSVTTTFEHPDSDGKGGKIKLKFPKNNEHEFNLAGLSYTSTASTVVALTPANEISEDITTGNSKITLTTTLGSTSEYTLTAVKGPYISSFKFETASSGINTGISSEISATSINHNTGAIAITVPGSVKKISSGENKVTLTPTIEFGGDATTIVSPNTRVSQEFTSGVAKSYKVTGADGMTKTYDVTVTRTPSAEAQITKFEIESGQSGSISETVSGATDNKGRIVVPVTAAVTKAPSIIQSDYAIVTPADAQAFIYDAPKEYTVRAEDNTATKTYEVYIYDSNNVIVPDSLKVANGSTEITPSSKVITENSRVITITVPTSTDLNNLILSLTDTSNLSIAPTDGQDFSAGKEVKYKLTETSGSVVGHYWVKVQTGS</sequence>
<dbReference type="RefSeq" id="WP_096685314.1">
    <property type="nucleotide sequence ID" value="NZ_AP014564.1"/>
</dbReference>
<feature type="compositionally biased region" description="Acidic residues" evidence="1">
    <location>
        <begin position="103"/>
        <end position="122"/>
    </location>
</feature>
<feature type="region of interest" description="Disordered" evidence="1">
    <location>
        <begin position="103"/>
        <end position="132"/>
    </location>
</feature>